<organism evidence="2 3">
    <name type="scientific">Apatococcus fuscideae</name>
    <dbReference type="NCBI Taxonomy" id="2026836"/>
    <lineage>
        <taxon>Eukaryota</taxon>
        <taxon>Viridiplantae</taxon>
        <taxon>Chlorophyta</taxon>
        <taxon>core chlorophytes</taxon>
        <taxon>Trebouxiophyceae</taxon>
        <taxon>Chlorellales</taxon>
        <taxon>Chlorellaceae</taxon>
        <taxon>Apatococcus</taxon>
    </lineage>
</organism>
<evidence type="ECO:0000313" key="3">
    <source>
        <dbReference type="Proteomes" id="UP001485043"/>
    </source>
</evidence>
<keyword evidence="1" id="KW-0175">Coiled coil</keyword>
<reference evidence="2 3" key="1">
    <citation type="journal article" date="2024" name="Nat. Commun.">
        <title>Phylogenomics reveals the evolutionary origins of lichenization in chlorophyte algae.</title>
        <authorList>
            <person name="Puginier C."/>
            <person name="Libourel C."/>
            <person name="Otte J."/>
            <person name="Skaloud P."/>
            <person name="Haon M."/>
            <person name="Grisel S."/>
            <person name="Petersen M."/>
            <person name="Berrin J.G."/>
            <person name="Delaux P.M."/>
            <person name="Dal Grande F."/>
            <person name="Keller J."/>
        </authorList>
    </citation>
    <scope>NUCLEOTIDE SEQUENCE [LARGE SCALE GENOMIC DNA]</scope>
    <source>
        <strain evidence="2 3">SAG 2523</strain>
    </source>
</reference>
<gene>
    <name evidence="2" type="ORF">WJX84_004470</name>
</gene>
<dbReference type="EMBL" id="JALJOV010000393">
    <property type="protein sequence ID" value="KAK9864094.1"/>
    <property type="molecule type" value="Genomic_DNA"/>
</dbReference>
<evidence type="ECO:0008006" key="4">
    <source>
        <dbReference type="Google" id="ProtNLM"/>
    </source>
</evidence>
<accession>A0AAW1T3L6</accession>
<sequence>MALLKPIAQQLPAADMHQQLPVDNLFYVENQRLKIALAERVEQVTQLRLEVQILMHETEVTTRENFEITEYMRKELLHKEDMNIRTRAALQEEQQHSAAELAAAKQLAAANEQQLQNDAALREEELGREIVDLKEQVAVVLEYKAKRQFVEDEFAALRQENERLKAELASQAKDLETKFLEKAARLKKGHEEQVEALKRTAELDAEERTDASIRRILTQNKNLTDELAMHVEVTEGLSKDLHELDADRRRLQRDLAIKSEVEQQMAMRGALQARTLKEGASHMAQLEGNLAAVLSGFKAERGNMKAATEQQLMESEGEQSSLRRLLKLKNHELANIRKLAQEVLSHRSDVEAFLLSSIHQVQKAAQNDHAIQTASHKDKQIVKSSSQIDIKDLSWDDRERVLRLLFMKINSQARNELPPHSLKPQQMDSSSERILPLHGALSGAARIALV</sequence>
<keyword evidence="3" id="KW-1185">Reference proteome</keyword>
<dbReference type="AlphaFoldDB" id="A0AAW1T3L6"/>
<feature type="coiled-coil region" evidence="1">
    <location>
        <begin position="140"/>
        <end position="207"/>
    </location>
</feature>
<dbReference type="Proteomes" id="UP001485043">
    <property type="component" value="Unassembled WGS sequence"/>
</dbReference>
<dbReference type="PANTHER" id="PTHR14845:SF0">
    <property type="entry name" value="DUF4515 DOMAIN-CONTAINING PROTEIN"/>
    <property type="match status" value="1"/>
</dbReference>
<proteinExistence type="predicted"/>
<dbReference type="PANTHER" id="PTHR14845">
    <property type="entry name" value="COILED-COIL DOMAIN-CONTAINING 166"/>
    <property type="match status" value="1"/>
</dbReference>
<name>A0AAW1T3L6_9CHLO</name>
<evidence type="ECO:0000313" key="2">
    <source>
        <dbReference type="EMBL" id="KAK9864094.1"/>
    </source>
</evidence>
<evidence type="ECO:0000256" key="1">
    <source>
        <dbReference type="SAM" id="Coils"/>
    </source>
</evidence>
<comment type="caution">
    <text evidence="2">The sequence shown here is derived from an EMBL/GenBank/DDBJ whole genome shotgun (WGS) entry which is preliminary data.</text>
</comment>
<protein>
    <recommendedName>
        <fullName evidence="4">Cilia- and flagella-associated protein 157</fullName>
    </recommendedName>
</protein>